<gene>
    <name evidence="2" type="ORF">STRTUCAR8_01991</name>
</gene>
<organism evidence="2 3">
    <name type="scientific">Streptomyces turgidiscabies (strain Car8)</name>
    <dbReference type="NCBI Taxonomy" id="698760"/>
    <lineage>
        <taxon>Bacteria</taxon>
        <taxon>Bacillati</taxon>
        <taxon>Actinomycetota</taxon>
        <taxon>Actinomycetes</taxon>
        <taxon>Kitasatosporales</taxon>
        <taxon>Streptomycetaceae</taxon>
        <taxon>Streptomyces</taxon>
    </lineage>
</organism>
<sequence>MSHDRTAHTAERERINAAINRLLTGAPTRSSGSLTVEALAAEADVHRMALYKRHADLRELFNERIRKETKQMPEGERRLRKENATLRQSLKDARAGEAEARWVAEQTILAATVLTAYSNRHEPKAEQRKDSNVIPLRKPRTSNESPLP</sequence>
<reference evidence="2 3" key="1">
    <citation type="journal article" date="2011" name="Plasmid">
        <title>Streptomyces turgidiscabies Car8 contains a modular pathogenicity island that shares virulence genes with other actinobacterial plant pathogens.</title>
        <authorList>
            <person name="Huguet-Tapia J.C."/>
            <person name="Badger J.H."/>
            <person name="Loria R."/>
            <person name="Pettis G.S."/>
        </authorList>
    </citation>
    <scope>NUCLEOTIDE SEQUENCE [LARGE SCALE GENOMIC DNA]</scope>
    <source>
        <strain evidence="2 3">Car8</strain>
    </source>
</reference>
<dbReference type="Proteomes" id="UP000010931">
    <property type="component" value="Unassembled WGS sequence"/>
</dbReference>
<proteinExistence type="predicted"/>
<dbReference type="RefSeq" id="WP_006378566.1">
    <property type="nucleotide sequence ID" value="NZ_AEJB01000361.1"/>
</dbReference>
<dbReference type="GeneID" id="97405813"/>
<dbReference type="InterPro" id="IPR009057">
    <property type="entry name" value="Homeodomain-like_sf"/>
</dbReference>
<evidence type="ECO:0000256" key="1">
    <source>
        <dbReference type="SAM" id="MobiDB-lite"/>
    </source>
</evidence>
<name>L7F3E1_STRT8</name>
<feature type="region of interest" description="Disordered" evidence="1">
    <location>
        <begin position="117"/>
        <end position="148"/>
    </location>
</feature>
<dbReference type="STRING" id="85558.T45_06314"/>
<comment type="caution">
    <text evidence="2">The sequence shown here is derived from an EMBL/GenBank/DDBJ whole genome shotgun (WGS) entry which is preliminary data.</text>
</comment>
<evidence type="ECO:0000313" key="2">
    <source>
        <dbReference type="EMBL" id="ELP65644.1"/>
    </source>
</evidence>
<feature type="compositionally biased region" description="Basic and acidic residues" evidence="1">
    <location>
        <begin position="119"/>
        <end position="131"/>
    </location>
</feature>
<accession>L7F3E1</accession>
<dbReference type="SUPFAM" id="SSF46689">
    <property type="entry name" value="Homeodomain-like"/>
    <property type="match status" value="1"/>
</dbReference>
<dbReference type="AlphaFoldDB" id="L7F3E1"/>
<evidence type="ECO:0000313" key="3">
    <source>
        <dbReference type="Proteomes" id="UP000010931"/>
    </source>
</evidence>
<dbReference type="EMBL" id="AEJB01000361">
    <property type="protein sequence ID" value="ELP65644.1"/>
    <property type="molecule type" value="Genomic_DNA"/>
</dbReference>
<keyword evidence="3" id="KW-1185">Reference proteome</keyword>
<protein>
    <submittedName>
        <fullName evidence="2">Uncharacterized protein</fullName>
    </submittedName>
</protein>